<dbReference type="InterPro" id="IPR029063">
    <property type="entry name" value="SAM-dependent_MTases_sf"/>
</dbReference>
<dbReference type="Pfam" id="PF00145">
    <property type="entry name" value="DNA_methylase"/>
    <property type="match status" value="1"/>
</dbReference>
<protein>
    <submittedName>
        <fullName evidence="5">DNA cytosine methyltransferase</fullName>
    </submittedName>
</protein>
<dbReference type="GO" id="GO:0003886">
    <property type="term" value="F:DNA (cytosine-5-)-methyltransferase activity"/>
    <property type="evidence" value="ECO:0007669"/>
    <property type="project" value="UniProtKB-EC"/>
</dbReference>
<keyword evidence="2 5" id="KW-0808">Transferase</keyword>
<comment type="caution">
    <text evidence="5">The sequence shown here is derived from an EMBL/GenBank/DDBJ whole genome shotgun (WGS) entry which is preliminary data.</text>
</comment>
<evidence type="ECO:0000256" key="2">
    <source>
        <dbReference type="ARBA" id="ARBA00022679"/>
    </source>
</evidence>
<gene>
    <name evidence="5" type="ORF">DEM27_10635</name>
</gene>
<reference evidence="5 6" key="1">
    <citation type="submission" date="2018-05" db="EMBL/GenBank/DDBJ databases">
        <title>The draft genome of strain NS-104.</title>
        <authorList>
            <person name="Hang P."/>
            <person name="Jiang J."/>
        </authorList>
    </citation>
    <scope>NUCLEOTIDE SEQUENCE [LARGE SCALE GENOMIC DNA]</scope>
    <source>
        <strain evidence="5 6">NS-104</strain>
    </source>
</reference>
<evidence type="ECO:0000313" key="6">
    <source>
        <dbReference type="Proteomes" id="UP000245252"/>
    </source>
</evidence>
<keyword evidence="3" id="KW-0680">Restriction system</keyword>
<keyword evidence="1 5" id="KW-0489">Methyltransferase</keyword>
<dbReference type="EMBL" id="QFBC01000004">
    <property type="protein sequence ID" value="PWE55907.1"/>
    <property type="molecule type" value="Genomic_DNA"/>
</dbReference>
<comment type="catalytic activity">
    <reaction evidence="4">
        <text>a 2'-deoxycytidine in DNA + S-adenosyl-L-methionine = a 5-methyl-2'-deoxycytidine in DNA + S-adenosyl-L-homocysteine + H(+)</text>
        <dbReference type="Rhea" id="RHEA:13681"/>
        <dbReference type="Rhea" id="RHEA-COMP:11369"/>
        <dbReference type="Rhea" id="RHEA-COMP:11370"/>
        <dbReference type="ChEBI" id="CHEBI:15378"/>
        <dbReference type="ChEBI" id="CHEBI:57856"/>
        <dbReference type="ChEBI" id="CHEBI:59789"/>
        <dbReference type="ChEBI" id="CHEBI:85452"/>
        <dbReference type="ChEBI" id="CHEBI:85454"/>
        <dbReference type="EC" id="2.1.1.37"/>
    </reaction>
</comment>
<dbReference type="AlphaFoldDB" id="A0A2U2DRI2"/>
<dbReference type="InterPro" id="IPR001525">
    <property type="entry name" value="C5_MeTfrase"/>
</dbReference>
<organism evidence="5 6">
    <name type="scientific">Metarhizobium album</name>
    <dbReference type="NCBI Taxonomy" id="2182425"/>
    <lineage>
        <taxon>Bacteria</taxon>
        <taxon>Pseudomonadati</taxon>
        <taxon>Pseudomonadota</taxon>
        <taxon>Alphaproteobacteria</taxon>
        <taxon>Hyphomicrobiales</taxon>
        <taxon>Rhizobiaceae</taxon>
        <taxon>Metarhizobium</taxon>
    </lineage>
</organism>
<name>A0A2U2DRI2_9HYPH</name>
<dbReference type="Gene3D" id="3.40.50.150">
    <property type="entry name" value="Vaccinia Virus protein VP39"/>
    <property type="match status" value="1"/>
</dbReference>
<keyword evidence="6" id="KW-1185">Reference proteome</keyword>
<evidence type="ECO:0000256" key="3">
    <source>
        <dbReference type="ARBA" id="ARBA00022747"/>
    </source>
</evidence>
<dbReference type="Proteomes" id="UP000245252">
    <property type="component" value="Unassembled WGS sequence"/>
</dbReference>
<accession>A0A2U2DRI2</accession>
<sequence>MTAYYNEIDPYAAQWLRNLIAAGHIAPGDVDERSIVDVQPDDLIGYTQCHFFAGIGGWSYAARLAGWPDDRPVWTGSCPCQPLSSAGKQKGYLDERHLWPAFFGLISKRRPPVVFGEQVAQKIGLMWMSAVRADLEGDQYACGVACLPGFFAGSPQQRERLYWVASADGAGCHGVSQQNKQQKAGGNLPWRHDADRRCGSFWASALPVEGADNTRRLLPPGVKLLADGLSEGMGKLRGYGNAIIPQVGAEVIGSYMEIAA</sequence>
<evidence type="ECO:0000256" key="4">
    <source>
        <dbReference type="ARBA" id="ARBA00047422"/>
    </source>
</evidence>
<dbReference type="GO" id="GO:0032259">
    <property type="term" value="P:methylation"/>
    <property type="evidence" value="ECO:0007669"/>
    <property type="project" value="UniProtKB-KW"/>
</dbReference>
<evidence type="ECO:0000256" key="1">
    <source>
        <dbReference type="ARBA" id="ARBA00022603"/>
    </source>
</evidence>
<dbReference type="RefSeq" id="WP_109458225.1">
    <property type="nucleotide sequence ID" value="NZ_QFBC01000004.1"/>
</dbReference>
<proteinExistence type="predicted"/>
<dbReference type="OrthoDB" id="9813719at2"/>
<dbReference type="GO" id="GO:0009307">
    <property type="term" value="P:DNA restriction-modification system"/>
    <property type="evidence" value="ECO:0007669"/>
    <property type="project" value="UniProtKB-KW"/>
</dbReference>
<dbReference type="SUPFAM" id="SSF53335">
    <property type="entry name" value="S-adenosyl-L-methionine-dependent methyltransferases"/>
    <property type="match status" value="1"/>
</dbReference>
<evidence type="ECO:0000313" key="5">
    <source>
        <dbReference type="EMBL" id="PWE55907.1"/>
    </source>
</evidence>